<dbReference type="InterPro" id="IPR028081">
    <property type="entry name" value="Leu-bd"/>
</dbReference>
<dbReference type="AlphaFoldDB" id="E3JD47"/>
<dbReference type="EMBL" id="CP002299">
    <property type="protein sequence ID" value="ADP82331.1"/>
    <property type="molecule type" value="Genomic_DNA"/>
</dbReference>
<dbReference type="PANTHER" id="PTHR47235">
    <property type="entry name" value="BLR6548 PROTEIN"/>
    <property type="match status" value="1"/>
</dbReference>
<name>E3JD47_PSEI1</name>
<dbReference type="SUPFAM" id="SSF53822">
    <property type="entry name" value="Periplasmic binding protein-like I"/>
    <property type="match status" value="1"/>
</dbReference>
<organism evidence="4 5">
    <name type="scientific">Pseudofrankia inefficax (strain DSM 45817 / CECT 9037 / DDB 130130 / EuI1c)</name>
    <name type="common">Frankia inefficax</name>
    <dbReference type="NCBI Taxonomy" id="298654"/>
    <lineage>
        <taxon>Bacteria</taxon>
        <taxon>Bacillati</taxon>
        <taxon>Actinomycetota</taxon>
        <taxon>Actinomycetes</taxon>
        <taxon>Frankiales</taxon>
        <taxon>Frankiaceae</taxon>
        <taxon>Pseudofrankia</taxon>
    </lineage>
</organism>
<dbReference type="InterPro" id="IPR028082">
    <property type="entry name" value="Peripla_BP_I"/>
</dbReference>
<dbReference type="Pfam" id="PF13458">
    <property type="entry name" value="Peripla_BP_6"/>
    <property type="match status" value="1"/>
</dbReference>
<dbReference type="PANTHER" id="PTHR47235:SF1">
    <property type="entry name" value="BLR6548 PROTEIN"/>
    <property type="match status" value="1"/>
</dbReference>
<dbReference type="STRING" id="298654.FraEuI1c_4332"/>
<keyword evidence="2" id="KW-0732">Signal</keyword>
<feature type="domain" description="Leucine-binding protein" evidence="3">
    <location>
        <begin position="53"/>
        <end position="398"/>
    </location>
</feature>
<evidence type="ECO:0000313" key="4">
    <source>
        <dbReference type="EMBL" id="ADP82331.1"/>
    </source>
</evidence>
<comment type="similarity">
    <text evidence="1">Belongs to the leucine-binding protein family.</text>
</comment>
<evidence type="ECO:0000256" key="2">
    <source>
        <dbReference type="ARBA" id="ARBA00022729"/>
    </source>
</evidence>
<proteinExistence type="inferred from homology"/>
<dbReference type="KEGG" id="fri:FraEuI1c_4332"/>
<evidence type="ECO:0000256" key="1">
    <source>
        <dbReference type="ARBA" id="ARBA00010062"/>
    </source>
</evidence>
<sequence length="422" mass="43671" precursor="true">MLAAPIHRLERRTTLTAIAATILAALATVSCTNGSSPANTSAACAAPGVSPHEIRVGLIYPDSGPISGELEAARSGADARFGLVNAAGGINGRKITYTWQDDNSSTSGNGTAVRSLFESSSVFGLLEASINADGGADYLRSNQIPAVGLPITNVWSDPSYTTMFSYPSLITGGPVSDVVGRYVREHGGHRAIVVTTETASGVQGFDPPLAKSFAEAQVPTTTVPYNSAVTSPAEFVHRLPTDADVLVLALGPNDVLPIDAAVNAAGNRFKVVVAIAGSGDATIQKYGSSVAGLTTFSTLVPFRANLPAQQDYLRAVASYAPELQPATQEVAYGTYIAADILVQGLMAAGACPTRTGFINALRGMQNYNAEGMLAGKVDFTKTHQAINCLIFTRVNDAGTAFDVVPDTVPGAPSQTEWCGTGT</sequence>
<dbReference type="HOGENOM" id="CLU_054023_0_0_11"/>
<dbReference type="Gene3D" id="3.40.50.2300">
    <property type="match status" value="2"/>
</dbReference>
<dbReference type="eggNOG" id="COG0683">
    <property type="taxonomic scope" value="Bacteria"/>
</dbReference>
<evidence type="ECO:0000259" key="3">
    <source>
        <dbReference type="Pfam" id="PF13458"/>
    </source>
</evidence>
<dbReference type="RefSeq" id="WP_013425449.1">
    <property type="nucleotide sequence ID" value="NC_014666.1"/>
</dbReference>
<gene>
    <name evidence="4" type="ordered locus">FraEuI1c_4332</name>
</gene>
<dbReference type="OrthoDB" id="3204832at2"/>
<dbReference type="Proteomes" id="UP000002484">
    <property type="component" value="Chromosome"/>
</dbReference>
<evidence type="ECO:0000313" key="5">
    <source>
        <dbReference type="Proteomes" id="UP000002484"/>
    </source>
</evidence>
<keyword evidence="5" id="KW-1185">Reference proteome</keyword>
<reference evidence="4 5" key="1">
    <citation type="submission" date="2010-10" db="EMBL/GenBank/DDBJ databases">
        <title>Complete sequence of Frankia sp. EuI1c.</title>
        <authorList>
            <consortium name="US DOE Joint Genome Institute"/>
            <person name="Lucas S."/>
            <person name="Copeland A."/>
            <person name="Lapidus A."/>
            <person name="Cheng J.-F."/>
            <person name="Bruce D."/>
            <person name="Goodwin L."/>
            <person name="Pitluck S."/>
            <person name="Chertkov O."/>
            <person name="Detter J.C."/>
            <person name="Han C."/>
            <person name="Tapia R."/>
            <person name="Land M."/>
            <person name="Hauser L."/>
            <person name="Jeffries C."/>
            <person name="Kyrpides N."/>
            <person name="Ivanova N."/>
            <person name="Mikhailova N."/>
            <person name="Beauchemin N."/>
            <person name="Sen A."/>
            <person name="Sur S.A."/>
            <person name="Gtari M."/>
            <person name="Wall L."/>
            <person name="Tisa L."/>
            <person name="Woyke T."/>
        </authorList>
    </citation>
    <scope>NUCLEOTIDE SEQUENCE [LARGE SCALE GENOMIC DNA]</scope>
    <source>
        <strain evidence="5">DSM 45817 / CECT 9037 / EuI1c</strain>
    </source>
</reference>
<dbReference type="CDD" id="cd06341">
    <property type="entry name" value="PBP1_ABC_ligand_binding-like"/>
    <property type="match status" value="1"/>
</dbReference>
<dbReference type="InParanoid" id="E3JD47"/>
<protein>
    <recommendedName>
        <fullName evidence="3">Leucine-binding protein domain-containing protein</fullName>
    </recommendedName>
</protein>
<accession>E3JD47</accession>